<evidence type="ECO:0000256" key="1">
    <source>
        <dbReference type="SAM" id="MobiDB-lite"/>
    </source>
</evidence>
<dbReference type="OrthoDB" id="3359487at2759"/>
<dbReference type="EMBL" id="ML122256">
    <property type="protein sequence ID" value="RPD63271.1"/>
    <property type="molecule type" value="Genomic_DNA"/>
</dbReference>
<evidence type="ECO:0000313" key="3">
    <source>
        <dbReference type="Proteomes" id="UP000313359"/>
    </source>
</evidence>
<organism evidence="2 3">
    <name type="scientific">Lentinus tigrinus ALCF2SS1-6</name>
    <dbReference type="NCBI Taxonomy" id="1328759"/>
    <lineage>
        <taxon>Eukaryota</taxon>
        <taxon>Fungi</taxon>
        <taxon>Dikarya</taxon>
        <taxon>Basidiomycota</taxon>
        <taxon>Agaricomycotina</taxon>
        <taxon>Agaricomycetes</taxon>
        <taxon>Polyporales</taxon>
        <taxon>Polyporaceae</taxon>
        <taxon>Lentinus</taxon>
    </lineage>
</organism>
<feature type="compositionally biased region" description="Low complexity" evidence="1">
    <location>
        <begin position="108"/>
        <end position="128"/>
    </location>
</feature>
<evidence type="ECO:0000313" key="2">
    <source>
        <dbReference type="EMBL" id="RPD63271.1"/>
    </source>
</evidence>
<name>A0A5C2SHW3_9APHY</name>
<protein>
    <submittedName>
        <fullName evidence="2">Uncharacterized protein</fullName>
    </submittedName>
</protein>
<keyword evidence="3" id="KW-1185">Reference proteome</keyword>
<sequence length="128" mass="14118">MSTSSHAHVHEVLPFFNILTTHLNHLSDNITLHPTIRASAQCGLFSTYTTPTLIWDWLRGAGNGNGYKLQHFCDAGWPENWISVVEDLICKEWEKHYKPEPPSMSHRSGSAAEQPASSASSQTAGLGC</sequence>
<accession>A0A5C2SHW3</accession>
<proteinExistence type="predicted"/>
<dbReference type="AlphaFoldDB" id="A0A5C2SHW3"/>
<dbReference type="Proteomes" id="UP000313359">
    <property type="component" value="Unassembled WGS sequence"/>
</dbReference>
<feature type="region of interest" description="Disordered" evidence="1">
    <location>
        <begin position="99"/>
        <end position="128"/>
    </location>
</feature>
<gene>
    <name evidence="2" type="ORF">L227DRAFT_608540</name>
</gene>
<reference evidence="2" key="1">
    <citation type="journal article" date="2018" name="Genome Biol. Evol.">
        <title>Genomics and development of Lentinus tigrinus, a white-rot wood-decaying mushroom with dimorphic fruiting bodies.</title>
        <authorList>
            <person name="Wu B."/>
            <person name="Xu Z."/>
            <person name="Knudson A."/>
            <person name="Carlson A."/>
            <person name="Chen N."/>
            <person name="Kovaka S."/>
            <person name="LaButti K."/>
            <person name="Lipzen A."/>
            <person name="Pennachio C."/>
            <person name="Riley R."/>
            <person name="Schakwitz W."/>
            <person name="Umezawa K."/>
            <person name="Ohm R.A."/>
            <person name="Grigoriev I.V."/>
            <person name="Nagy L.G."/>
            <person name="Gibbons J."/>
            <person name="Hibbett D."/>
        </authorList>
    </citation>
    <scope>NUCLEOTIDE SEQUENCE [LARGE SCALE GENOMIC DNA]</scope>
    <source>
        <strain evidence="2">ALCF2SS1-6</strain>
    </source>
</reference>